<proteinExistence type="predicted"/>
<comment type="caution">
    <text evidence="1">The sequence shown here is derived from an EMBL/GenBank/DDBJ whole genome shotgun (WGS) entry which is preliminary data.</text>
</comment>
<evidence type="ECO:0000313" key="2">
    <source>
        <dbReference type="Proteomes" id="UP000029453"/>
    </source>
</evidence>
<dbReference type="AlphaFoldDB" id="M9LGW1"/>
<gene>
    <name evidence="1" type="ORF">PPOP_1267</name>
</gene>
<dbReference type="RefSeq" id="WP_006285285.1">
    <property type="nucleotide sequence ID" value="NZ_BALG01000054.1"/>
</dbReference>
<dbReference type="InterPro" id="IPR022555">
    <property type="entry name" value="DUF2577"/>
</dbReference>
<organism evidence="1 2">
    <name type="scientific">Paenibacillus popilliae ATCC 14706</name>
    <dbReference type="NCBI Taxonomy" id="1212764"/>
    <lineage>
        <taxon>Bacteria</taxon>
        <taxon>Bacillati</taxon>
        <taxon>Bacillota</taxon>
        <taxon>Bacilli</taxon>
        <taxon>Bacillales</taxon>
        <taxon>Paenibacillaceae</taxon>
        <taxon>Paenibacillus</taxon>
    </lineage>
</organism>
<reference evidence="1 2" key="1">
    <citation type="submission" date="2012-10" db="EMBL/GenBank/DDBJ databases">
        <title>Draft Genome Sequence of Paenibacillus popilliae ATCC 14706T.</title>
        <authorList>
            <person name="Iiyama K."/>
            <person name="Mori K."/>
            <person name="Mon H."/>
            <person name="Chieda Y."/>
            <person name="Lee J.M."/>
            <person name="Kusakabe T."/>
            <person name="Tashiro K."/>
            <person name="Asano S."/>
            <person name="Yasunaga-Aoki C."/>
            <person name="Shimizu S."/>
        </authorList>
    </citation>
    <scope>NUCLEOTIDE SEQUENCE [LARGE SCALE GENOMIC DNA]</scope>
    <source>
        <strain evidence="1 2">ATCC 14706</strain>
    </source>
</reference>
<protein>
    <submittedName>
        <fullName evidence="1">Uncharacterized protein</fullName>
    </submittedName>
</protein>
<keyword evidence="2" id="KW-1185">Reference proteome</keyword>
<accession>M9LGW1</accession>
<dbReference type="OrthoDB" id="95576at2"/>
<name>M9LGW1_PAEPP</name>
<dbReference type="EMBL" id="BALG01000054">
    <property type="protein sequence ID" value="GAC41910.1"/>
    <property type="molecule type" value="Genomic_DNA"/>
</dbReference>
<sequence length="85" mass="9092">MLSDCIKKIAQSANDEAVPMKIMFGSVKNTSPLEVLVDNRFVVDDDMLIVPGGVTLQVGDRAILLRDAGGQQFLVMGRLGDANTA</sequence>
<evidence type="ECO:0000313" key="1">
    <source>
        <dbReference type="EMBL" id="GAC41910.1"/>
    </source>
</evidence>
<dbReference type="Pfam" id="PF10844">
    <property type="entry name" value="DUF2577"/>
    <property type="match status" value="1"/>
</dbReference>
<dbReference type="Proteomes" id="UP000029453">
    <property type="component" value="Unassembled WGS sequence"/>
</dbReference>